<dbReference type="Proteomes" id="UP000299102">
    <property type="component" value="Unassembled WGS sequence"/>
</dbReference>
<sequence>MKHSLGALARCGPTSCPCSGDDGHYALRLGWGGGGQFMSDDSEEHDDSAGEGYHRVLPNARARRLRRRRFLRDDPLIAPTQRSTRLLGVCTP</sequence>
<dbReference type="AlphaFoldDB" id="A0A4C1WDG6"/>
<name>A0A4C1WDG6_EUMVA</name>
<comment type="caution">
    <text evidence="1">The sequence shown here is derived from an EMBL/GenBank/DDBJ whole genome shotgun (WGS) entry which is preliminary data.</text>
</comment>
<reference evidence="1 2" key="1">
    <citation type="journal article" date="2019" name="Commun. Biol.">
        <title>The bagworm genome reveals a unique fibroin gene that provides high tensile strength.</title>
        <authorList>
            <person name="Kono N."/>
            <person name="Nakamura H."/>
            <person name="Ohtoshi R."/>
            <person name="Tomita M."/>
            <person name="Numata K."/>
            <person name="Arakawa K."/>
        </authorList>
    </citation>
    <scope>NUCLEOTIDE SEQUENCE [LARGE SCALE GENOMIC DNA]</scope>
</reference>
<dbReference type="EMBL" id="BGZK01000519">
    <property type="protein sequence ID" value="GBP48214.1"/>
    <property type="molecule type" value="Genomic_DNA"/>
</dbReference>
<evidence type="ECO:0000313" key="2">
    <source>
        <dbReference type="Proteomes" id="UP000299102"/>
    </source>
</evidence>
<keyword evidence="2" id="KW-1185">Reference proteome</keyword>
<protein>
    <submittedName>
        <fullName evidence="1">Uncharacterized protein</fullName>
    </submittedName>
</protein>
<proteinExistence type="predicted"/>
<organism evidence="1 2">
    <name type="scientific">Eumeta variegata</name>
    <name type="common">Bagworm moth</name>
    <name type="synonym">Eumeta japonica</name>
    <dbReference type="NCBI Taxonomy" id="151549"/>
    <lineage>
        <taxon>Eukaryota</taxon>
        <taxon>Metazoa</taxon>
        <taxon>Ecdysozoa</taxon>
        <taxon>Arthropoda</taxon>
        <taxon>Hexapoda</taxon>
        <taxon>Insecta</taxon>
        <taxon>Pterygota</taxon>
        <taxon>Neoptera</taxon>
        <taxon>Endopterygota</taxon>
        <taxon>Lepidoptera</taxon>
        <taxon>Glossata</taxon>
        <taxon>Ditrysia</taxon>
        <taxon>Tineoidea</taxon>
        <taxon>Psychidae</taxon>
        <taxon>Oiketicinae</taxon>
        <taxon>Eumeta</taxon>
    </lineage>
</organism>
<gene>
    <name evidence="1" type="ORF">EVAR_96802_1</name>
</gene>
<accession>A0A4C1WDG6</accession>
<evidence type="ECO:0000313" key="1">
    <source>
        <dbReference type="EMBL" id="GBP48214.1"/>
    </source>
</evidence>